<evidence type="ECO:0000313" key="3">
    <source>
        <dbReference type="EMBL" id="MSC33004.1"/>
    </source>
</evidence>
<dbReference type="OrthoDB" id="9791837at2"/>
<dbReference type="PANTHER" id="PTHR43861">
    <property type="entry name" value="TRANS-ACONITATE 2-METHYLTRANSFERASE-RELATED"/>
    <property type="match status" value="1"/>
</dbReference>
<keyword evidence="5" id="KW-1185">Reference proteome</keyword>
<comment type="caution">
    <text evidence="2">The sequence shown here is derived from an EMBL/GenBank/DDBJ whole genome shotgun (WGS) entry which is preliminary data.</text>
</comment>
<evidence type="ECO:0000259" key="1">
    <source>
        <dbReference type="Pfam" id="PF08241"/>
    </source>
</evidence>
<evidence type="ECO:0000313" key="2">
    <source>
        <dbReference type="EMBL" id="MSA89326.1"/>
    </source>
</evidence>
<dbReference type="SUPFAM" id="SSF53335">
    <property type="entry name" value="S-adenosyl-L-methionine-dependent methyltransferases"/>
    <property type="match status" value="1"/>
</dbReference>
<evidence type="ECO:0000313" key="5">
    <source>
        <dbReference type="Proteomes" id="UP000480929"/>
    </source>
</evidence>
<sequence>MKENRYDDQDFFEKYSHMSRSEKGLAGAGEWPVLQAMLPDFTNKQVLDLGCGYGWHCRYAMENGAVSVLGMDLSEKMLDQARTINQLEGIEYQQGALEDYAYPSESFDVVLSSLTLHYIENLGALFQQIAKTLRPGGEFIFSMEHPIFTAEGSQQWLDQTSDPDPVWPVTRYFLDGRRDSIFLGAPVVKYHHSLTTIVQALIHNGFELEDIQEPQPTAELIREVPKMEEERHRPMMIIFKAKKR</sequence>
<name>A0A6N7S7P3_9FIRM</name>
<evidence type="ECO:0000313" key="4">
    <source>
        <dbReference type="Proteomes" id="UP000433575"/>
    </source>
</evidence>
<dbReference type="GO" id="GO:0008757">
    <property type="term" value="F:S-adenosylmethionine-dependent methyltransferase activity"/>
    <property type="evidence" value="ECO:0007669"/>
    <property type="project" value="InterPro"/>
</dbReference>
<dbReference type="Pfam" id="PF08241">
    <property type="entry name" value="Methyltransf_11"/>
    <property type="match status" value="1"/>
</dbReference>
<dbReference type="EMBL" id="WKPJ01000009">
    <property type="protein sequence ID" value="MSA89326.1"/>
    <property type="molecule type" value="Genomic_DNA"/>
</dbReference>
<dbReference type="InterPro" id="IPR013216">
    <property type="entry name" value="Methyltransf_11"/>
</dbReference>
<dbReference type="AlphaFoldDB" id="A0A6N7S7P3"/>
<dbReference type="EMBL" id="WKPI01000010">
    <property type="protein sequence ID" value="MSC33004.1"/>
    <property type="molecule type" value="Genomic_DNA"/>
</dbReference>
<dbReference type="Proteomes" id="UP000433575">
    <property type="component" value="Unassembled WGS sequence"/>
</dbReference>
<dbReference type="InterPro" id="IPR029063">
    <property type="entry name" value="SAM-dependent_MTases_sf"/>
</dbReference>
<accession>A0A6N7S7P3</accession>
<keyword evidence="2" id="KW-0489">Methyltransferase</keyword>
<dbReference type="GO" id="GO:0032259">
    <property type="term" value="P:methylation"/>
    <property type="evidence" value="ECO:0007669"/>
    <property type="project" value="UniProtKB-KW"/>
</dbReference>
<dbReference type="RefSeq" id="WP_020224327.1">
    <property type="nucleotide sequence ID" value="NZ_AP031450.1"/>
</dbReference>
<keyword evidence="2" id="KW-0808">Transferase</keyword>
<organism evidence="2 4">
    <name type="scientific">Holdemania massiliensis</name>
    <dbReference type="NCBI Taxonomy" id="1468449"/>
    <lineage>
        <taxon>Bacteria</taxon>
        <taxon>Bacillati</taxon>
        <taxon>Bacillota</taxon>
        <taxon>Erysipelotrichia</taxon>
        <taxon>Erysipelotrichales</taxon>
        <taxon>Erysipelotrichaceae</taxon>
        <taxon>Holdemania</taxon>
    </lineage>
</organism>
<protein>
    <submittedName>
        <fullName evidence="2">Methyltransferase domain-containing protein</fullName>
    </submittedName>
</protein>
<dbReference type="Gene3D" id="3.40.50.150">
    <property type="entry name" value="Vaccinia Virus protein VP39"/>
    <property type="match status" value="1"/>
</dbReference>
<dbReference type="CDD" id="cd02440">
    <property type="entry name" value="AdoMet_MTases"/>
    <property type="match status" value="1"/>
</dbReference>
<feature type="domain" description="Methyltransferase type 11" evidence="1">
    <location>
        <begin position="47"/>
        <end position="141"/>
    </location>
</feature>
<dbReference type="GeneID" id="42456170"/>
<reference evidence="4 5" key="1">
    <citation type="journal article" date="2019" name="Nat. Med.">
        <title>A library of human gut bacterial isolates paired with longitudinal multiomics data enables mechanistic microbiome research.</title>
        <authorList>
            <person name="Poyet M."/>
            <person name="Groussin M."/>
            <person name="Gibbons S.M."/>
            <person name="Avila-Pacheco J."/>
            <person name="Jiang X."/>
            <person name="Kearney S.M."/>
            <person name="Perrotta A.R."/>
            <person name="Berdy B."/>
            <person name="Zhao S."/>
            <person name="Lieberman T.D."/>
            <person name="Swanson P.K."/>
            <person name="Smith M."/>
            <person name="Roesemann S."/>
            <person name="Alexander J.E."/>
            <person name="Rich S.A."/>
            <person name="Livny J."/>
            <person name="Vlamakis H."/>
            <person name="Clish C."/>
            <person name="Bullock K."/>
            <person name="Deik A."/>
            <person name="Scott J."/>
            <person name="Pierce K.A."/>
            <person name="Xavier R.J."/>
            <person name="Alm E.J."/>
        </authorList>
    </citation>
    <scope>NUCLEOTIDE SEQUENCE [LARGE SCALE GENOMIC DNA]</scope>
    <source>
        <strain evidence="2 4">BIOML-A4</strain>
        <strain evidence="3 5">BIOML-A5</strain>
    </source>
</reference>
<proteinExistence type="predicted"/>
<gene>
    <name evidence="3" type="ORF">GKD88_07710</name>
    <name evidence="2" type="ORF">GKE08_08305</name>
</gene>
<dbReference type="PANTHER" id="PTHR43861:SF1">
    <property type="entry name" value="TRANS-ACONITATE 2-METHYLTRANSFERASE"/>
    <property type="match status" value="1"/>
</dbReference>
<dbReference type="Proteomes" id="UP000480929">
    <property type="component" value="Unassembled WGS sequence"/>
</dbReference>